<dbReference type="Proteomes" id="UP001607125">
    <property type="component" value="Unassembled WGS sequence"/>
</dbReference>
<evidence type="ECO:0000313" key="2">
    <source>
        <dbReference type="Proteomes" id="UP001607125"/>
    </source>
</evidence>
<dbReference type="RefSeq" id="WP_063605343.1">
    <property type="nucleotide sequence ID" value="NZ_JAPQMW010000061.1"/>
</dbReference>
<name>A0ABW7IJV3_9VIBR</name>
<proteinExistence type="predicted"/>
<organism evidence="1 2">
    <name type="scientific">Vibrio barjaei</name>
    <dbReference type="NCBI Taxonomy" id="1676683"/>
    <lineage>
        <taxon>Bacteria</taxon>
        <taxon>Pseudomonadati</taxon>
        <taxon>Pseudomonadota</taxon>
        <taxon>Gammaproteobacteria</taxon>
        <taxon>Vibrionales</taxon>
        <taxon>Vibrionaceae</taxon>
        <taxon>Vibrio</taxon>
    </lineage>
</organism>
<dbReference type="GeneID" id="64085965"/>
<dbReference type="EMBL" id="JBIHSF010000008">
    <property type="protein sequence ID" value="MFH0261405.1"/>
    <property type="molecule type" value="Genomic_DNA"/>
</dbReference>
<reference evidence="1 2" key="1">
    <citation type="submission" date="2024-10" db="EMBL/GenBank/DDBJ databases">
        <authorList>
            <person name="Yibar A."/>
            <person name="Saticioglu I.B."/>
            <person name="Duman M."/>
            <person name="Ajmi N."/>
            <person name="Gurler F."/>
            <person name="Ay H."/>
            <person name="Onuk E."/>
            <person name="Guler S."/>
            <person name="Romalde J.L."/>
        </authorList>
    </citation>
    <scope>NUCLEOTIDE SEQUENCE [LARGE SCALE GENOMIC DNA]</scope>
    <source>
        <strain evidence="1 2">1-TCBS-B</strain>
    </source>
</reference>
<protein>
    <submittedName>
        <fullName evidence="1">Uncharacterized protein</fullName>
    </submittedName>
</protein>
<gene>
    <name evidence="1" type="ORF">ACGRH2_13440</name>
</gene>
<evidence type="ECO:0000313" key="1">
    <source>
        <dbReference type="EMBL" id="MFH0261405.1"/>
    </source>
</evidence>
<keyword evidence="2" id="KW-1185">Reference proteome</keyword>
<accession>A0ABW7IJV3</accession>
<comment type="caution">
    <text evidence="1">The sequence shown here is derived from an EMBL/GenBank/DDBJ whole genome shotgun (WGS) entry which is preliminary data.</text>
</comment>
<sequence length="63" mass="6991">MDHSEYYVKLNQDGHSTVYCEGHLSLGSEVIEVENQLDQNHDDSTAIIMLANGTRISGVKVVE</sequence>